<dbReference type="AlphaFoldDB" id="A0A9D9HB38"/>
<evidence type="ECO:0000313" key="2">
    <source>
        <dbReference type="EMBL" id="MBO8444494.1"/>
    </source>
</evidence>
<name>A0A9D9HB38_9BACT</name>
<evidence type="ECO:0000313" key="3">
    <source>
        <dbReference type="Proteomes" id="UP000823619"/>
    </source>
</evidence>
<accession>A0A9D9HB38</accession>
<gene>
    <name evidence="2" type="ORF">IAC23_02200</name>
</gene>
<proteinExistence type="predicted"/>
<reference evidence="2" key="1">
    <citation type="submission" date="2020-10" db="EMBL/GenBank/DDBJ databases">
        <authorList>
            <person name="Gilroy R."/>
        </authorList>
    </citation>
    <scope>NUCLEOTIDE SEQUENCE</scope>
    <source>
        <strain evidence="2">D5-748</strain>
    </source>
</reference>
<evidence type="ECO:0008006" key="4">
    <source>
        <dbReference type="Google" id="ProtNLM"/>
    </source>
</evidence>
<dbReference type="Proteomes" id="UP000823619">
    <property type="component" value="Unassembled WGS sequence"/>
</dbReference>
<reference evidence="2" key="2">
    <citation type="journal article" date="2021" name="PeerJ">
        <title>Extensive microbial diversity within the chicken gut microbiome revealed by metagenomics and culture.</title>
        <authorList>
            <person name="Gilroy R."/>
            <person name="Ravi A."/>
            <person name="Getino M."/>
            <person name="Pursley I."/>
            <person name="Horton D.L."/>
            <person name="Alikhan N.F."/>
            <person name="Baker D."/>
            <person name="Gharbi K."/>
            <person name="Hall N."/>
            <person name="Watson M."/>
            <person name="Adriaenssens E.M."/>
            <person name="Foster-Nyarko E."/>
            <person name="Jarju S."/>
            <person name="Secka A."/>
            <person name="Antonio M."/>
            <person name="Oren A."/>
            <person name="Chaudhuri R.R."/>
            <person name="La Ragione R."/>
            <person name="Hildebrand F."/>
            <person name="Pallen M.J."/>
        </authorList>
    </citation>
    <scope>NUCLEOTIDE SEQUENCE</scope>
    <source>
        <strain evidence="2">D5-748</strain>
    </source>
</reference>
<protein>
    <recommendedName>
        <fullName evidence="4">Lipoprotein</fullName>
    </recommendedName>
</protein>
<dbReference type="PROSITE" id="PS51257">
    <property type="entry name" value="PROKAR_LIPOPROTEIN"/>
    <property type="match status" value="1"/>
</dbReference>
<feature type="chain" id="PRO_5038671286" description="Lipoprotein" evidence="1">
    <location>
        <begin position="18"/>
        <end position="127"/>
    </location>
</feature>
<dbReference type="EMBL" id="JADIMO010000026">
    <property type="protein sequence ID" value="MBO8444494.1"/>
    <property type="molecule type" value="Genomic_DNA"/>
</dbReference>
<organism evidence="2 3">
    <name type="scientific">Candidatus Cryptobacteroides merdavium</name>
    <dbReference type="NCBI Taxonomy" id="2840769"/>
    <lineage>
        <taxon>Bacteria</taxon>
        <taxon>Pseudomonadati</taxon>
        <taxon>Bacteroidota</taxon>
        <taxon>Bacteroidia</taxon>
        <taxon>Bacteroidales</taxon>
        <taxon>Candidatus Cryptobacteroides</taxon>
    </lineage>
</organism>
<sequence>MIRYISFMIVAAMSLVAAVSCRKEEPALNQFANTVWMRHTALNDTPGFEAYRFLGDMTYLHRFEDDAGHVLYWYDSGYYEDRPDYGVIALDYESTRNVCAYSGNPPSVFLFNRDPALAFYRQNLQNQ</sequence>
<keyword evidence="1" id="KW-0732">Signal</keyword>
<comment type="caution">
    <text evidence="2">The sequence shown here is derived from an EMBL/GenBank/DDBJ whole genome shotgun (WGS) entry which is preliminary data.</text>
</comment>
<feature type="signal peptide" evidence="1">
    <location>
        <begin position="1"/>
        <end position="17"/>
    </location>
</feature>
<evidence type="ECO:0000256" key="1">
    <source>
        <dbReference type="SAM" id="SignalP"/>
    </source>
</evidence>